<dbReference type="EMBL" id="AUPL01000570">
    <property type="protein sequence ID" value="ESL11674.1"/>
    <property type="molecule type" value="Genomic_DNA"/>
</dbReference>
<organism evidence="1 2">
    <name type="scientific">Trypanosoma rangeli SC58</name>
    <dbReference type="NCBI Taxonomy" id="429131"/>
    <lineage>
        <taxon>Eukaryota</taxon>
        <taxon>Discoba</taxon>
        <taxon>Euglenozoa</taxon>
        <taxon>Kinetoplastea</taxon>
        <taxon>Metakinetoplastina</taxon>
        <taxon>Trypanosomatida</taxon>
        <taxon>Trypanosomatidae</taxon>
        <taxon>Trypanosoma</taxon>
        <taxon>Herpetosoma</taxon>
    </lineage>
</organism>
<accession>A0A061J9V4</accession>
<proteinExistence type="predicted"/>
<dbReference type="VEuPathDB" id="TriTrypDB:TRSC58_00570"/>
<comment type="caution">
    <text evidence="1">The sequence shown here is derived from an EMBL/GenBank/DDBJ whole genome shotgun (WGS) entry which is preliminary data.</text>
</comment>
<reference evidence="1 2" key="1">
    <citation type="submission" date="2013-07" db="EMBL/GenBank/DDBJ databases">
        <authorList>
            <person name="Stoco P.H."/>
            <person name="Wagner G."/>
            <person name="Gerber A."/>
            <person name="Zaha A."/>
            <person name="Thompson C."/>
            <person name="Bartholomeu D.C."/>
            <person name="Luckemeyer D.D."/>
            <person name="Bahia D."/>
            <person name="Loreto E."/>
            <person name="Prestes E.B."/>
            <person name="Lima F.M."/>
            <person name="Rodrigues-Luiz G."/>
            <person name="Vallejo G.A."/>
            <person name="Filho J.F."/>
            <person name="Monteiro K.M."/>
            <person name="Tyler K.M."/>
            <person name="de Almeida L.G."/>
            <person name="Ortiz M.F."/>
            <person name="Siervo M.A."/>
            <person name="de Moraes M.H."/>
            <person name="Cunha O.L."/>
            <person name="Mendonca-Neto R."/>
            <person name="Silva R."/>
            <person name="Teixeira S.M."/>
            <person name="Murta S.M."/>
            <person name="Sincero T.C."/>
            <person name="Mendes T.A."/>
            <person name="Urmenyi T.P."/>
            <person name="Silva V.G."/>
            <person name="da Rocha W.D."/>
            <person name="Andersson B."/>
            <person name="Romanha A.J."/>
            <person name="Steindel M."/>
            <person name="de Vasconcelos A.T."/>
            <person name="Grisard E.C."/>
        </authorList>
    </citation>
    <scope>NUCLEOTIDE SEQUENCE [LARGE SCALE GENOMIC DNA]</scope>
    <source>
        <strain evidence="1 2">SC58</strain>
    </source>
</reference>
<evidence type="ECO:0000313" key="2">
    <source>
        <dbReference type="Proteomes" id="UP000031737"/>
    </source>
</evidence>
<name>A0A061J9V4_TRYRA</name>
<keyword evidence="2" id="KW-1185">Reference proteome</keyword>
<dbReference type="AlphaFoldDB" id="A0A061J9V4"/>
<evidence type="ECO:0000313" key="1">
    <source>
        <dbReference type="EMBL" id="ESL11674.1"/>
    </source>
</evidence>
<gene>
    <name evidence="1" type="ORF">TRSC58_00570</name>
</gene>
<dbReference type="SUPFAM" id="SSF56399">
    <property type="entry name" value="ADP-ribosylation"/>
    <property type="match status" value="1"/>
</dbReference>
<sequence length="687" mass="77613">MAKGKKKGPVDVFATLSPLNSVGTAAGVVEPTEVRAAELLDTTLVITPAIPRVEVSLNIQFRCTVPLVEGDMLQVQLPGFRGRASLFTTESAPMQTIGASPRYFRAYWSGEGEKKGKGPGKQLLLLRCVRRVEAQQLVMIDVPRSLRLVSPDKLPQNSSKLKISGVVRHADGGKIPKQVFISSTEVKKRPVADEIKEYKTLMASLDQAGGLEEADIHVAEELSIEEVDHIWESAHDRCPYPIALQWHIAVSVFRDYETFGPLLKTIMEGAIASVRRRQKSLACYREIAKNLGVKVGAVILFQDVLSTLYGFLYPSLPGTLLLAIRLFTMEPTDVARTFLTSEPPQLSLAQEIYSSFRTGDLEGLKKWAHTVSTLLLIVGTPAASQELHAEAPSLPVLYYGIKEVPQDELRYVREIPEDDWYMFPFLALARPNVNWTDEEAFPVPDNAVLFEIHNAVDGLDTCDLSMYPYDREWLLPLFSFFRVKEVKVYEDRNGLTHVVLDMQGCLYRSSKDPMIPEDDRAVVMVMVKKLRSEAERLTYCARFIAKHTYLHVSLNERLRLQPQTLLQAQYVDHYFEVKRFSQAKMTVEEGVVNWQVCTSPAQLIDPVEGVIKHAVWESMPRKFALVAEQCFLSRTRLKKVFEVQGIVLDFTGYMCDYAGKGPRPMRRLLRKRVTHEAPLPVFEELQQ</sequence>
<protein>
    <submittedName>
        <fullName evidence="1">Uncharacterized protein</fullName>
    </submittedName>
</protein>
<dbReference type="OrthoDB" id="271842at2759"/>
<dbReference type="Proteomes" id="UP000031737">
    <property type="component" value="Unassembled WGS sequence"/>
</dbReference>